<dbReference type="EMBL" id="BKCJ010009005">
    <property type="protein sequence ID" value="GEU84958.1"/>
    <property type="molecule type" value="Genomic_DNA"/>
</dbReference>
<name>A0A6L2NFD0_TANCI</name>
<evidence type="ECO:0000313" key="1">
    <source>
        <dbReference type="EMBL" id="GEU84958.1"/>
    </source>
</evidence>
<proteinExistence type="predicted"/>
<reference evidence="1" key="1">
    <citation type="journal article" date="2019" name="Sci. Rep.">
        <title>Draft genome of Tanacetum cinerariifolium, the natural source of mosquito coil.</title>
        <authorList>
            <person name="Yamashiro T."/>
            <person name="Shiraishi A."/>
            <person name="Satake H."/>
            <person name="Nakayama K."/>
        </authorList>
    </citation>
    <scope>NUCLEOTIDE SEQUENCE</scope>
</reference>
<accession>A0A6L2NFD0</accession>
<sequence length="249" mass="28386">MTLGAQDIIRLVSMLWELSKVSKYEMIKKFGLEQCDDVDTPMVKRLKLHEDLKEIQVDPTRYRSMVGFLMYLTTDDELTTTKVKQVEADDYAIQTILIGPSKDIYAVVDSCNNAQEIWLRVQQIMKGIVNRNGNENVVTALTEHNDNGKIANQIRIQLQVEEFHLLAAVVDREEIEKVNANCILMANLHQASTLGTQTDKALVYDLDRSAELPATIEETRAFNDSLYNNLVIEVEKVNRVNRETKEANV</sequence>
<protein>
    <submittedName>
        <fullName evidence="1">Putative ribonuclease H-like domain-containing protein</fullName>
    </submittedName>
</protein>
<gene>
    <name evidence="1" type="ORF">Tci_056936</name>
</gene>
<comment type="caution">
    <text evidence="1">The sequence shown here is derived from an EMBL/GenBank/DDBJ whole genome shotgun (WGS) entry which is preliminary data.</text>
</comment>
<organism evidence="1">
    <name type="scientific">Tanacetum cinerariifolium</name>
    <name type="common">Dalmatian daisy</name>
    <name type="synonym">Chrysanthemum cinerariifolium</name>
    <dbReference type="NCBI Taxonomy" id="118510"/>
    <lineage>
        <taxon>Eukaryota</taxon>
        <taxon>Viridiplantae</taxon>
        <taxon>Streptophyta</taxon>
        <taxon>Embryophyta</taxon>
        <taxon>Tracheophyta</taxon>
        <taxon>Spermatophyta</taxon>
        <taxon>Magnoliopsida</taxon>
        <taxon>eudicotyledons</taxon>
        <taxon>Gunneridae</taxon>
        <taxon>Pentapetalae</taxon>
        <taxon>asterids</taxon>
        <taxon>campanulids</taxon>
        <taxon>Asterales</taxon>
        <taxon>Asteraceae</taxon>
        <taxon>Asteroideae</taxon>
        <taxon>Anthemideae</taxon>
        <taxon>Anthemidinae</taxon>
        <taxon>Tanacetum</taxon>
    </lineage>
</organism>
<dbReference type="AlphaFoldDB" id="A0A6L2NFD0"/>